<protein>
    <submittedName>
        <fullName evidence="2">HNH endonuclease</fullName>
    </submittedName>
</protein>
<proteinExistence type="predicted"/>
<keyword evidence="2" id="KW-0540">Nuclease</keyword>
<dbReference type="Pfam" id="PF13391">
    <property type="entry name" value="HNH_2"/>
    <property type="match status" value="1"/>
</dbReference>
<sequence>MKKGQSLWTREELLLAINLYCKLPFGKLHRNNPEVVRLAELIGRTSNSVAYKLVNFASLNPSLQERGIKGAKNTSKLDREVWNQFTSNWNDLPYESEKLRSKFENSTLENIHQIDEAELPKEGRVREQIVKVRVNQSVFRRTVLAAYNSTCCITGIQIPALLVAGHIRPWGIDEKNRLNPRNGLAMNALHDKAFEAGILTITPDYVVRISSSVVGKEEVDYADDFFLKYNKAKIILPSRFLPDRGFLEYHYSERFIP</sequence>
<dbReference type="RefSeq" id="WP_149089979.1">
    <property type="nucleotide sequence ID" value="NZ_VKKY01000001.1"/>
</dbReference>
<feature type="domain" description="HNH nuclease" evidence="1">
    <location>
        <begin position="151"/>
        <end position="201"/>
    </location>
</feature>
<evidence type="ECO:0000313" key="2">
    <source>
        <dbReference type="EMBL" id="KAA3440344.1"/>
    </source>
</evidence>
<dbReference type="GO" id="GO:0004519">
    <property type="term" value="F:endonuclease activity"/>
    <property type="evidence" value="ECO:0007669"/>
    <property type="project" value="UniProtKB-KW"/>
</dbReference>
<gene>
    <name evidence="2" type="ORF">FOA19_06735</name>
</gene>
<keyword evidence="2" id="KW-0378">Hydrolase</keyword>
<dbReference type="OrthoDB" id="67788at2"/>
<accession>A0A5B6TI46</accession>
<dbReference type="Proteomes" id="UP000324133">
    <property type="component" value="Unassembled WGS sequence"/>
</dbReference>
<dbReference type="AlphaFoldDB" id="A0A5B6TI46"/>
<keyword evidence="3" id="KW-1185">Reference proteome</keyword>
<evidence type="ECO:0000313" key="3">
    <source>
        <dbReference type="Proteomes" id="UP000324133"/>
    </source>
</evidence>
<dbReference type="EMBL" id="VKKY01000001">
    <property type="protein sequence ID" value="KAA3440344.1"/>
    <property type="molecule type" value="Genomic_DNA"/>
</dbReference>
<name>A0A5B6TI46_9BACT</name>
<comment type="caution">
    <text evidence="2">The sequence shown here is derived from an EMBL/GenBank/DDBJ whole genome shotgun (WGS) entry which is preliminary data.</text>
</comment>
<keyword evidence="2" id="KW-0255">Endonuclease</keyword>
<reference evidence="2 3" key="1">
    <citation type="submission" date="2019-07" db="EMBL/GenBank/DDBJ databases">
        <title>Rufibacter sp. nov., isolated from lake sediment.</title>
        <authorList>
            <person name="Qu J.-H."/>
        </authorList>
    </citation>
    <scope>NUCLEOTIDE SEQUENCE [LARGE SCALE GENOMIC DNA]</scope>
    <source>
        <strain evidence="2 3">NBS58-1</strain>
    </source>
</reference>
<organism evidence="2 3">
    <name type="scientific">Rufibacter hautae</name>
    <dbReference type="NCBI Taxonomy" id="2595005"/>
    <lineage>
        <taxon>Bacteria</taxon>
        <taxon>Pseudomonadati</taxon>
        <taxon>Bacteroidota</taxon>
        <taxon>Cytophagia</taxon>
        <taxon>Cytophagales</taxon>
        <taxon>Hymenobacteraceae</taxon>
        <taxon>Rufibacter</taxon>
    </lineage>
</organism>
<dbReference type="InterPro" id="IPR003615">
    <property type="entry name" value="HNH_nuc"/>
</dbReference>
<evidence type="ECO:0000259" key="1">
    <source>
        <dbReference type="Pfam" id="PF13391"/>
    </source>
</evidence>